<dbReference type="SUPFAM" id="SSF53474">
    <property type="entry name" value="alpha/beta-Hydrolases"/>
    <property type="match status" value="1"/>
</dbReference>
<dbReference type="OrthoDB" id="408373at2759"/>
<evidence type="ECO:0000256" key="2">
    <source>
        <dbReference type="ARBA" id="ARBA00038334"/>
    </source>
</evidence>
<dbReference type="InterPro" id="IPR000073">
    <property type="entry name" value="AB_hydrolase_1"/>
</dbReference>
<evidence type="ECO:0000313" key="5">
    <source>
        <dbReference type="Proteomes" id="UP000076532"/>
    </source>
</evidence>
<accession>A0A166J6C8</accession>
<dbReference type="STRING" id="436010.A0A166J6C8"/>
<keyword evidence="1" id="KW-0378">Hydrolase</keyword>
<protein>
    <submittedName>
        <fullName evidence="4">Alpha/beta-hydrolase</fullName>
    </submittedName>
</protein>
<keyword evidence="5" id="KW-1185">Reference proteome</keyword>
<dbReference type="PRINTS" id="PR00412">
    <property type="entry name" value="EPOXHYDRLASE"/>
</dbReference>
<name>A0A166J6C8_9AGAM</name>
<dbReference type="AlphaFoldDB" id="A0A166J6C8"/>
<gene>
    <name evidence="4" type="ORF">FIBSPDRAFT_932216</name>
</gene>
<dbReference type="Proteomes" id="UP000076532">
    <property type="component" value="Unassembled WGS sequence"/>
</dbReference>
<dbReference type="PANTHER" id="PTHR43329">
    <property type="entry name" value="EPOXIDE HYDROLASE"/>
    <property type="match status" value="1"/>
</dbReference>
<dbReference type="Pfam" id="PF00561">
    <property type="entry name" value="Abhydrolase_1"/>
    <property type="match status" value="1"/>
</dbReference>
<dbReference type="InterPro" id="IPR000639">
    <property type="entry name" value="Epox_hydrolase-like"/>
</dbReference>
<comment type="similarity">
    <text evidence="2">Belongs to the AB hydrolase superfamily. Epoxide hydrolase family.</text>
</comment>
<evidence type="ECO:0000259" key="3">
    <source>
        <dbReference type="Pfam" id="PF00561"/>
    </source>
</evidence>
<evidence type="ECO:0000256" key="1">
    <source>
        <dbReference type="ARBA" id="ARBA00022801"/>
    </source>
</evidence>
<proteinExistence type="inferred from homology"/>
<feature type="domain" description="AB hydrolase-1" evidence="3">
    <location>
        <begin position="161"/>
        <end position="441"/>
    </location>
</feature>
<sequence length="457" mass="50740">MGMGRPVPVSSALEFHRLTAVTVYGYGAHPYEQGYGTIASVLMLPVHFSLGFADFSDSETIICILASGRQAAQPKVASHCSLSHGFARSFIICVLSGNLVCIGNLPAGFANVDRIRRKAHERFLTIQARLKMDSSLYKDLTVSRGINYHYYFSPARDSNLTILFLHGFPSTSYDWRHQAAFFTARGFGVIVPDLLGYGGTAKPDAPAEYVPSKIVRDIVDILDAEGVEKVVSIGHDWGTMINSRLGNYFPERVIALAFFNLGYLPPFFTADFAALSAATKAAVGYECFGYWPFFNEDDADKLIEEHLDSFLSVGFSNDPTLLQSDFAPVGALKAWLVAGKMATFGAYITDEERRVQKDFFVKGGLKGPLNWYKAAMRGFTAEDDKLIPQDRYAISQPVFFGGCKQDFVCRPELAKPALDAYAKKLTYREFDGDHWTLISHPKDVNRELLSWIETVVL</sequence>
<reference evidence="4 5" key="1">
    <citation type="journal article" date="2016" name="Mol. Biol. Evol.">
        <title>Comparative Genomics of Early-Diverging Mushroom-Forming Fungi Provides Insights into the Origins of Lignocellulose Decay Capabilities.</title>
        <authorList>
            <person name="Nagy L.G."/>
            <person name="Riley R."/>
            <person name="Tritt A."/>
            <person name="Adam C."/>
            <person name="Daum C."/>
            <person name="Floudas D."/>
            <person name="Sun H."/>
            <person name="Yadav J.S."/>
            <person name="Pangilinan J."/>
            <person name="Larsson K.H."/>
            <person name="Matsuura K."/>
            <person name="Barry K."/>
            <person name="Labutti K."/>
            <person name="Kuo R."/>
            <person name="Ohm R.A."/>
            <person name="Bhattacharya S.S."/>
            <person name="Shirouzu T."/>
            <person name="Yoshinaga Y."/>
            <person name="Martin F.M."/>
            <person name="Grigoriev I.V."/>
            <person name="Hibbett D.S."/>
        </authorList>
    </citation>
    <scope>NUCLEOTIDE SEQUENCE [LARGE SCALE GENOMIC DNA]</scope>
    <source>
        <strain evidence="4 5">CBS 109695</strain>
    </source>
</reference>
<organism evidence="4 5">
    <name type="scientific">Athelia psychrophila</name>
    <dbReference type="NCBI Taxonomy" id="1759441"/>
    <lineage>
        <taxon>Eukaryota</taxon>
        <taxon>Fungi</taxon>
        <taxon>Dikarya</taxon>
        <taxon>Basidiomycota</taxon>
        <taxon>Agaricomycotina</taxon>
        <taxon>Agaricomycetes</taxon>
        <taxon>Agaricomycetidae</taxon>
        <taxon>Atheliales</taxon>
        <taxon>Atheliaceae</taxon>
        <taxon>Athelia</taxon>
    </lineage>
</organism>
<evidence type="ECO:0000313" key="4">
    <source>
        <dbReference type="EMBL" id="KZP20540.1"/>
    </source>
</evidence>
<dbReference type="Gene3D" id="3.40.50.1820">
    <property type="entry name" value="alpha/beta hydrolase"/>
    <property type="match status" value="1"/>
</dbReference>
<dbReference type="InterPro" id="IPR029058">
    <property type="entry name" value="AB_hydrolase_fold"/>
</dbReference>
<dbReference type="EMBL" id="KV417554">
    <property type="protein sequence ID" value="KZP20540.1"/>
    <property type="molecule type" value="Genomic_DNA"/>
</dbReference>
<dbReference type="GO" id="GO:0016787">
    <property type="term" value="F:hydrolase activity"/>
    <property type="evidence" value="ECO:0007669"/>
    <property type="project" value="UniProtKB-KW"/>
</dbReference>